<name>A0A7H4LDF4_WHEAT</name>
<sequence>MFRRDSWASIVSAPVASVAMADVSLRSAMEGQAELLRSELLNMASFRLEETVQPLRDVVDSMQDWMLQMGNFLERAKAVLSGLSQVSPMLQTAPMQRPLVVPDVNLEDENGDGLHGRFSPRAGVRSPLSASVGSCIDVVVSPVLQIMPELLELCGESTPPLSVEQLKVDHLEISVVALPPLPPLKPSQMLDFEEKGHSDVAMSCSFESIGHVVLVGDVVVAPRAMARVPGALVAKEICDFLATLDAANPESGKTVGCLLKEKAIRDKKSGAASSRPIVLKKKSNKCRSKKSGAIEKASAVA</sequence>
<protein>
    <submittedName>
        <fullName evidence="2">Uncharacterized protein</fullName>
    </submittedName>
</protein>
<dbReference type="Proteomes" id="UP000280104">
    <property type="component" value="Chromosome II"/>
</dbReference>
<organism evidence="2 3">
    <name type="scientific">Triticum aestivum</name>
    <name type="common">Wheat</name>
    <dbReference type="NCBI Taxonomy" id="4565"/>
    <lineage>
        <taxon>Eukaryota</taxon>
        <taxon>Viridiplantae</taxon>
        <taxon>Streptophyta</taxon>
        <taxon>Embryophyta</taxon>
        <taxon>Tracheophyta</taxon>
        <taxon>Spermatophyta</taxon>
        <taxon>Magnoliopsida</taxon>
        <taxon>Liliopsida</taxon>
        <taxon>Poales</taxon>
        <taxon>Poaceae</taxon>
        <taxon>BOP clade</taxon>
        <taxon>Pooideae</taxon>
        <taxon>Triticodae</taxon>
        <taxon>Triticeae</taxon>
        <taxon>Triticinae</taxon>
        <taxon>Triticum</taxon>
    </lineage>
</organism>
<dbReference type="EMBL" id="LS480641">
    <property type="protein sequence ID" value="SPT16642.1"/>
    <property type="molecule type" value="Genomic_DNA"/>
</dbReference>
<gene>
    <name evidence="2" type="ORF">CAMPLR22A2D_LOCUS1242</name>
</gene>
<accession>A0A7H4LDF4</accession>
<reference evidence="2 3" key="1">
    <citation type="submission" date="2018-05" db="EMBL/GenBank/DDBJ databases">
        <authorList>
            <person name="Thind KAUR A."/>
        </authorList>
    </citation>
    <scope>NUCLEOTIDE SEQUENCE [LARGE SCALE GENOMIC DNA]</scope>
</reference>
<dbReference type="Gramene" id="TraesNOR2D03G01140980.1">
    <property type="protein sequence ID" value="TraesNOR2D03G01140980.1.CDS1"/>
    <property type="gene ID" value="TraesNOR2D03G01140980"/>
</dbReference>
<dbReference type="AlphaFoldDB" id="A0A7H4LDF4"/>
<feature type="region of interest" description="Disordered" evidence="1">
    <location>
        <begin position="282"/>
        <end position="301"/>
    </location>
</feature>
<evidence type="ECO:0000313" key="3">
    <source>
        <dbReference type="Proteomes" id="UP000280104"/>
    </source>
</evidence>
<proteinExistence type="predicted"/>
<evidence type="ECO:0000313" key="2">
    <source>
        <dbReference type="EMBL" id="SPT16642.1"/>
    </source>
</evidence>
<evidence type="ECO:0000256" key="1">
    <source>
        <dbReference type="SAM" id="MobiDB-lite"/>
    </source>
</evidence>